<evidence type="ECO:0000313" key="2">
    <source>
        <dbReference type="RefSeq" id="XP_027346148.1"/>
    </source>
</evidence>
<reference evidence="1" key="1">
    <citation type="journal article" date="2019" name="Toxins">
        <title>Detection of Abrin-Like and Prepropulchellin-Like Toxin Genes and Transcripts Using Whole Genome Sequencing and Full-Length Transcript Sequencing of Abrus precatorius.</title>
        <authorList>
            <person name="Hovde B.T."/>
            <person name="Daligault H.E."/>
            <person name="Hanschen E.R."/>
            <person name="Kunde Y.A."/>
            <person name="Johnson M.B."/>
            <person name="Starkenburg S.R."/>
            <person name="Johnson S.L."/>
        </authorList>
    </citation>
    <scope>NUCLEOTIDE SEQUENCE [LARGE SCALE GENOMIC DNA]</scope>
</reference>
<dbReference type="SUPFAM" id="SSF53756">
    <property type="entry name" value="UDP-Glycosyltransferase/glycogen phosphorylase"/>
    <property type="match status" value="1"/>
</dbReference>
<dbReference type="GeneID" id="113857980"/>
<organism evidence="1 2">
    <name type="scientific">Abrus precatorius</name>
    <name type="common">Indian licorice</name>
    <name type="synonym">Glycine abrus</name>
    <dbReference type="NCBI Taxonomy" id="3816"/>
    <lineage>
        <taxon>Eukaryota</taxon>
        <taxon>Viridiplantae</taxon>
        <taxon>Streptophyta</taxon>
        <taxon>Embryophyta</taxon>
        <taxon>Tracheophyta</taxon>
        <taxon>Spermatophyta</taxon>
        <taxon>Magnoliopsida</taxon>
        <taxon>eudicotyledons</taxon>
        <taxon>Gunneridae</taxon>
        <taxon>Pentapetalae</taxon>
        <taxon>rosids</taxon>
        <taxon>fabids</taxon>
        <taxon>Fabales</taxon>
        <taxon>Fabaceae</taxon>
        <taxon>Papilionoideae</taxon>
        <taxon>50 kb inversion clade</taxon>
        <taxon>NPAAA clade</taxon>
        <taxon>indigoferoid/millettioid clade</taxon>
        <taxon>Abreae</taxon>
        <taxon>Abrus</taxon>
    </lineage>
</organism>
<dbReference type="RefSeq" id="XP_027346148.1">
    <property type="nucleotide sequence ID" value="XM_027490347.1"/>
</dbReference>
<proteinExistence type="predicted"/>
<gene>
    <name evidence="2" type="primary">LOC113857980</name>
</gene>
<dbReference type="Proteomes" id="UP000694853">
    <property type="component" value="Unplaced"/>
</dbReference>
<dbReference type="AlphaFoldDB" id="A0A8B8KS47"/>
<reference evidence="2" key="2">
    <citation type="submission" date="2025-08" db="UniProtKB">
        <authorList>
            <consortium name="RefSeq"/>
        </authorList>
    </citation>
    <scope>IDENTIFICATION</scope>
    <source>
        <tissue evidence="2">Young leaves</tissue>
    </source>
</reference>
<protein>
    <submittedName>
        <fullName evidence="2">UDP-glycosyltransferase 74F2-like</fullName>
    </submittedName>
</protein>
<sequence length="114" mass="12869">MNVAKEFGLVGTAFFTQMCTNNCIYNNMSTVDSPYLQHHSLYSRAFLASTKRHTLHVFRARTLSSLLELAMNQFSNIHKADVLLVNPFYKLEDQAVNSMSKLCSILVHGQDGPK</sequence>
<accession>A0A8B8KS47</accession>
<dbReference type="Gene3D" id="3.40.50.2000">
    <property type="entry name" value="Glycogen Phosphorylase B"/>
    <property type="match status" value="1"/>
</dbReference>
<dbReference type="KEGG" id="aprc:113857980"/>
<keyword evidence="1" id="KW-1185">Reference proteome</keyword>
<evidence type="ECO:0000313" key="1">
    <source>
        <dbReference type="Proteomes" id="UP000694853"/>
    </source>
</evidence>
<name>A0A8B8KS47_ABRPR</name>